<accession>A0A6G7PYA6</accession>
<dbReference type="SUPFAM" id="SSF52540">
    <property type="entry name" value="P-loop containing nucleoside triphosphate hydrolases"/>
    <property type="match status" value="1"/>
</dbReference>
<dbReference type="SMART" id="SM00382">
    <property type="entry name" value="AAA"/>
    <property type="match status" value="1"/>
</dbReference>
<dbReference type="PANTHER" id="PTHR43566:SF1">
    <property type="entry name" value="AAA+ ATPASE DOMAIN-CONTAINING PROTEIN"/>
    <property type="match status" value="1"/>
</dbReference>
<dbReference type="AlphaFoldDB" id="A0A6G7PYA6"/>
<protein>
    <submittedName>
        <fullName evidence="1">ATP-binding protein</fullName>
    </submittedName>
</protein>
<keyword evidence="1" id="KW-0547">Nucleotide-binding</keyword>
<organism evidence="1 2">
    <name type="scientific">Thermosulfuriphilus ammonigenes</name>
    <dbReference type="NCBI Taxonomy" id="1936021"/>
    <lineage>
        <taxon>Bacteria</taxon>
        <taxon>Pseudomonadati</taxon>
        <taxon>Thermodesulfobacteriota</taxon>
        <taxon>Thermodesulfobacteria</taxon>
        <taxon>Thermodesulfobacteriales</taxon>
        <taxon>Thermodesulfobacteriaceae</taxon>
        <taxon>Thermosulfuriphilus</taxon>
    </lineage>
</organism>
<evidence type="ECO:0000313" key="2">
    <source>
        <dbReference type="Proteomes" id="UP000502179"/>
    </source>
</evidence>
<name>A0A6G7PYA6_9BACT</name>
<reference evidence="1 2" key="1">
    <citation type="submission" date="2020-02" db="EMBL/GenBank/DDBJ databases">
        <title>Genome analysis of Thermosulfuriphilus ammonigenes ST65T, an anaerobic thermophilic chemolithoautotrophic bacterium isolated from a deep-sea hydrothermal vent.</title>
        <authorList>
            <person name="Slobodkina G."/>
            <person name="Allioux M."/>
            <person name="Merkel A."/>
            <person name="Alain K."/>
            <person name="Jebbar M."/>
            <person name="Slobodkin A."/>
        </authorList>
    </citation>
    <scope>NUCLEOTIDE SEQUENCE [LARGE SCALE GENOMIC DNA]</scope>
    <source>
        <strain evidence="1 2">ST65</strain>
    </source>
</reference>
<dbReference type="InterPro" id="IPR025420">
    <property type="entry name" value="DUF4143"/>
</dbReference>
<gene>
    <name evidence="1" type="ORF">G4V39_10085</name>
</gene>
<keyword evidence="2" id="KW-1185">Reference proteome</keyword>
<dbReference type="KEGG" id="tav:G4V39_10085"/>
<evidence type="ECO:0000313" key="1">
    <source>
        <dbReference type="EMBL" id="QIJ72600.1"/>
    </source>
</evidence>
<dbReference type="GO" id="GO:0005524">
    <property type="term" value="F:ATP binding"/>
    <property type="evidence" value="ECO:0007669"/>
    <property type="project" value="UniProtKB-KW"/>
</dbReference>
<dbReference type="Pfam" id="PF13173">
    <property type="entry name" value="AAA_14"/>
    <property type="match status" value="1"/>
</dbReference>
<dbReference type="InterPro" id="IPR027417">
    <property type="entry name" value="P-loop_NTPase"/>
</dbReference>
<dbReference type="InterPro" id="IPR041682">
    <property type="entry name" value="AAA_14"/>
</dbReference>
<proteinExistence type="predicted"/>
<dbReference type="PANTHER" id="PTHR43566">
    <property type="entry name" value="CONSERVED PROTEIN"/>
    <property type="match status" value="1"/>
</dbReference>
<dbReference type="Gene3D" id="3.40.50.300">
    <property type="entry name" value="P-loop containing nucleotide triphosphate hydrolases"/>
    <property type="match status" value="2"/>
</dbReference>
<dbReference type="InterPro" id="IPR003593">
    <property type="entry name" value="AAA+_ATPase"/>
</dbReference>
<sequence>MILKREIVEILLQNLNNDYVLIILGARQTGKTSVLLYLQKYLEDKGFPAFYISLEDPLFLALLNDHPQNLFDIIGESKERQIVLLDEIQYLKNPSHFLKYHFDFNREKLKLIVTGSSAFYIDQKFKDSLAGRKRIFLLTPLNLKETLWFKNIKIPNLTIDTENYVSYPLIYRETILSILKETLIFGSYPAVVLEEDQEEKKNILYELVNSYTKKDILEADLLAQEEYFLFLKILASQIGSLVNLSEISSTLKISRYKIDKFVLTALKCFHLCRIRPFFKNTRKELSKTPKFYFFDCGLRNALLRNFEPLTIREDRGQLFENFVFNFLGYLFGYENIQFWRTKDKNEIDFIVQQKRAIEAKYSDASIRLGRYRSFFKNYDLPLDFLIFKRSNTPKQPEDPRIRFVYFS</sequence>
<dbReference type="Proteomes" id="UP000502179">
    <property type="component" value="Chromosome"/>
</dbReference>
<dbReference type="RefSeq" id="WP_166032816.1">
    <property type="nucleotide sequence ID" value="NZ_CP048877.1"/>
</dbReference>
<dbReference type="EMBL" id="CP048877">
    <property type="protein sequence ID" value="QIJ72600.1"/>
    <property type="molecule type" value="Genomic_DNA"/>
</dbReference>
<dbReference type="Pfam" id="PF13635">
    <property type="entry name" value="DUF4143"/>
    <property type="match status" value="1"/>
</dbReference>
<keyword evidence="1" id="KW-0067">ATP-binding</keyword>